<dbReference type="InterPro" id="IPR025711">
    <property type="entry name" value="PepSY"/>
</dbReference>
<feature type="transmembrane region" description="Helical" evidence="1">
    <location>
        <begin position="12"/>
        <end position="34"/>
    </location>
</feature>
<name>A0ABS0XMT5_9SPHN</name>
<dbReference type="RefSeq" id="WP_199036182.1">
    <property type="nucleotide sequence ID" value="NZ_JAELXS010000003.1"/>
</dbReference>
<dbReference type="Pfam" id="PF03929">
    <property type="entry name" value="PepSY_TM"/>
    <property type="match status" value="1"/>
</dbReference>
<feature type="transmembrane region" description="Helical" evidence="1">
    <location>
        <begin position="191"/>
        <end position="214"/>
    </location>
</feature>
<dbReference type="Proteomes" id="UP000640426">
    <property type="component" value="Unassembled WGS sequence"/>
</dbReference>
<protein>
    <submittedName>
        <fullName evidence="3">PepSY domain-containing protein</fullName>
    </submittedName>
</protein>
<dbReference type="EMBL" id="JAELXS010000003">
    <property type="protein sequence ID" value="MBJ6121348.1"/>
    <property type="molecule type" value="Genomic_DNA"/>
</dbReference>
<dbReference type="InterPro" id="IPR005625">
    <property type="entry name" value="PepSY-ass_TM"/>
</dbReference>
<reference evidence="4" key="1">
    <citation type="submission" date="2020-12" db="EMBL/GenBank/DDBJ databases">
        <title>Hymenobacter sp.</title>
        <authorList>
            <person name="Kim M.K."/>
        </authorList>
    </citation>
    <scope>NUCLEOTIDE SEQUENCE [LARGE SCALE GENOMIC DNA]</scope>
    <source>
        <strain evidence="4">BT553</strain>
    </source>
</reference>
<dbReference type="Pfam" id="PF03413">
    <property type="entry name" value="PepSY"/>
    <property type="match status" value="1"/>
</dbReference>
<keyword evidence="1" id="KW-0812">Transmembrane</keyword>
<organism evidence="3 4">
    <name type="scientific">Sphingomonas mollis</name>
    <dbReference type="NCBI Taxonomy" id="2795726"/>
    <lineage>
        <taxon>Bacteria</taxon>
        <taxon>Pseudomonadati</taxon>
        <taxon>Pseudomonadota</taxon>
        <taxon>Alphaproteobacteria</taxon>
        <taxon>Sphingomonadales</taxon>
        <taxon>Sphingomonadaceae</taxon>
        <taxon>Sphingomonas</taxon>
    </lineage>
</organism>
<evidence type="ECO:0000313" key="4">
    <source>
        <dbReference type="Proteomes" id="UP000640426"/>
    </source>
</evidence>
<keyword evidence="1" id="KW-1133">Transmembrane helix</keyword>
<evidence type="ECO:0000259" key="2">
    <source>
        <dbReference type="Pfam" id="PF03413"/>
    </source>
</evidence>
<gene>
    <name evidence="3" type="ORF">JAO74_06030</name>
</gene>
<comment type="caution">
    <text evidence="3">The sequence shown here is derived from an EMBL/GenBank/DDBJ whole genome shotgun (WGS) entry which is preliminary data.</text>
</comment>
<proteinExistence type="predicted"/>
<keyword evidence="4" id="KW-1185">Reference proteome</keyword>
<evidence type="ECO:0000313" key="3">
    <source>
        <dbReference type="EMBL" id="MBJ6121348.1"/>
    </source>
</evidence>
<keyword evidence="1" id="KW-0472">Membrane</keyword>
<feature type="domain" description="PepSY" evidence="2">
    <location>
        <begin position="131"/>
        <end position="163"/>
    </location>
</feature>
<sequence>MTARRTLRRLHLWLAWIAGVPILFWMVSGLWMVARPIEEVRGTALRAPAAALVLPSRLTPPVGARALTLEMQAARPVWIATLTDGAIVRADATTGRSLPGPDEGEARMLANAARIAPPAITGVTRTTAAAPPLELRRPRPAWQVRFADETHVYIDAQSGAVLALRTAQWRWFDWMWGLHIMDLGGREDTHHALLIGFAALALAGTIVGLVLLPLSVRRRRPRG</sequence>
<accession>A0ABS0XMT5</accession>
<evidence type="ECO:0000256" key="1">
    <source>
        <dbReference type="SAM" id="Phobius"/>
    </source>
</evidence>